<sequence length="463" mass="49169">MPVSPTLSSSGLVKLIVTSDGQVIPDLSFMSVEIITGYNRIPRCLISIMDGDASQEEFAVSDSDVFKPGKSIVLQAGYGAEAATIFEGIVVRHGLSIDSTNHTLLELECSSTALAMTVSRHYAHHHNETDGEAITALLNKYSLTADVDATVIRHRERLQYNASDWDFMVARAEQSGLLVLVEGTTVTVKAPDTSATPPLQVIYGTDIMEFKAELTELPGERLAHLKIPAGLDAAEQEAWTKATQLKAELSSLRGRVKFQGCALAKTGTTLLLAGVGKRFNGTVLVTGVRHEIRDGNWISEASFGMDLKCFTEHHSKTAPPASSTTSSVSGLQIGDAIVSKSQLKIEFDDEKKILSLATPGGNSIAISDEGKSILLKDQNGNTVELGSSGISLNSQQNINIQAKGSITLEATGKLDLKSTQDFSAHGLNLNLNADIALTAKGSATAELSASGQTTIKGAMVMIN</sequence>
<name>A0ABU9Z2B2_9RHOO</name>
<gene>
    <name evidence="1" type="ORF">ABDB84_16310</name>
</gene>
<comment type="caution">
    <text evidence="1">The sequence shown here is derived from an EMBL/GenBank/DDBJ whole genome shotgun (WGS) entry which is preliminary data.</text>
</comment>
<reference evidence="1 2" key="1">
    <citation type="journal article" date="2018" name="Int. J. Syst. Evol. Microbiol.">
        <title>Uliginosibacterium sediminicola sp. nov., isolated from freshwater sediment.</title>
        <authorList>
            <person name="Hwang W.M."/>
            <person name="Kim S.M."/>
            <person name="Kang K."/>
            <person name="Ahn T.Y."/>
        </authorList>
    </citation>
    <scope>NUCLEOTIDE SEQUENCE [LARGE SCALE GENOMIC DNA]</scope>
    <source>
        <strain evidence="1 2">M1-21</strain>
    </source>
</reference>
<accession>A0ABU9Z2B2</accession>
<dbReference type="Proteomes" id="UP001410394">
    <property type="component" value="Unassembled WGS sequence"/>
</dbReference>
<dbReference type="RefSeq" id="WP_345920823.1">
    <property type="nucleotide sequence ID" value="NZ_JBDIVE010000010.1"/>
</dbReference>
<evidence type="ECO:0000313" key="2">
    <source>
        <dbReference type="Proteomes" id="UP001410394"/>
    </source>
</evidence>
<dbReference type="EMBL" id="JBDIVE010000010">
    <property type="protein sequence ID" value="MEN3070047.1"/>
    <property type="molecule type" value="Genomic_DNA"/>
</dbReference>
<evidence type="ECO:0008006" key="3">
    <source>
        <dbReference type="Google" id="ProtNLM"/>
    </source>
</evidence>
<dbReference type="SUPFAM" id="SSF69279">
    <property type="entry name" value="Phage tail proteins"/>
    <property type="match status" value="1"/>
</dbReference>
<proteinExistence type="predicted"/>
<organism evidence="1 2">
    <name type="scientific">Uliginosibacterium sediminicola</name>
    <dbReference type="NCBI Taxonomy" id="2024550"/>
    <lineage>
        <taxon>Bacteria</taxon>
        <taxon>Pseudomonadati</taxon>
        <taxon>Pseudomonadota</taxon>
        <taxon>Betaproteobacteria</taxon>
        <taxon>Rhodocyclales</taxon>
        <taxon>Zoogloeaceae</taxon>
        <taxon>Uliginosibacterium</taxon>
    </lineage>
</organism>
<keyword evidence="2" id="KW-1185">Reference proteome</keyword>
<protein>
    <recommendedName>
        <fullName evidence="3">Rhs element Vgr protein</fullName>
    </recommendedName>
</protein>
<evidence type="ECO:0000313" key="1">
    <source>
        <dbReference type="EMBL" id="MEN3070047.1"/>
    </source>
</evidence>